<dbReference type="Pfam" id="PF12680">
    <property type="entry name" value="SnoaL_2"/>
    <property type="match status" value="1"/>
</dbReference>
<proteinExistence type="predicted"/>
<evidence type="ECO:0000313" key="2">
    <source>
        <dbReference type="EMBL" id="MCZ4549847.1"/>
    </source>
</evidence>
<protein>
    <submittedName>
        <fullName evidence="2">Nuclear transport factor 2 family protein</fullName>
    </submittedName>
</protein>
<evidence type="ECO:0000313" key="3">
    <source>
        <dbReference type="Proteomes" id="UP001067235"/>
    </source>
</evidence>
<feature type="domain" description="SnoaL-like" evidence="1">
    <location>
        <begin position="32"/>
        <end position="134"/>
    </location>
</feature>
<dbReference type="SUPFAM" id="SSF54427">
    <property type="entry name" value="NTF2-like"/>
    <property type="match status" value="1"/>
</dbReference>
<name>A0ABT4MVR9_GORRU</name>
<dbReference type="Proteomes" id="UP001067235">
    <property type="component" value="Unassembled WGS sequence"/>
</dbReference>
<dbReference type="Gene3D" id="3.10.450.50">
    <property type="match status" value="1"/>
</dbReference>
<dbReference type="InterPro" id="IPR037401">
    <property type="entry name" value="SnoaL-like"/>
</dbReference>
<accession>A0ABT4MVR9</accession>
<gene>
    <name evidence="2" type="ORF">O4213_07625</name>
</gene>
<evidence type="ECO:0000259" key="1">
    <source>
        <dbReference type="Pfam" id="PF12680"/>
    </source>
</evidence>
<organism evidence="2 3">
    <name type="scientific">Gordonia rubripertincta</name>
    <name type="common">Rhodococcus corallinus</name>
    <dbReference type="NCBI Taxonomy" id="36822"/>
    <lineage>
        <taxon>Bacteria</taxon>
        <taxon>Bacillati</taxon>
        <taxon>Actinomycetota</taxon>
        <taxon>Actinomycetes</taxon>
        <taxon>Mycobacteriales</taxon>
        <taxon>Gordoniaceae</taxon>
        <taxon>Gordonia</taxon>
    </lineage>
</organism>
<keyword evidence="3" id="KW-1185">Reference proteome</keyword>
<dbReference type="InterPro" id="IPR032710">
    <property type="entry name" value="NTF2-like_dom_sf"/>
</dbReference>
<comment type="caution">
    <text evidence="2">The sequence shown here is derived from an EMBL/GenBank/DDBJ whole genome shotgun (WGS) entry which is preliminary data.</text>
</comment>
<dbReference type="EMBL" id="JAPWIE010000002">
    <property type="protein sequence ID" value="MCZ4549847.1"/>
    <property type="molecule type" value="Genomic_DNA"/>
</dbReference>
<dbReference type="RefSeq" id="WP_301570373.1">
    <property type="nucleotide sequence ID" value="NZ_JAPWIE010000002.1"/>
</dbReference>
<sequence length="144" mass="15496">MTSSSHGVAELDQTAEMPHETVHDDAVGALIDQYLAAWNETDPQARREAIGALWAADGVYTDPLASVSGVDGIDRVIAGAQEQFAGLWFVRGTVLDAHHNIARFTWELVTEAGAEPLVVGFDVAVVNDDEKITAVYGFIDKMPT</sequence>
<reference evidence="2" key="1">
    <citation type="submission" date="2022-12" db="EMBL/GenBank/DDBJ databases">
        <authorList>
            <person name="Krivoruchko A.V."/>
            <person name="Elkin A."/>
        </authorList>
    </citation>
    <scope>NUCLEOTIDE SEQUENCE</scope>
    <source>
        <strain evidence="2">IEGM 1388</strain>
    </source>
</reference>